<dbReference type="EnsemblPlants" id="Kaladp0011s1144.1.v1.1">
    <property type="protein sequence ID" value="Kaladp0011s1144.1.v1.1"/>
    <property type="gene ID" value="Kaladp0011s1144.v1.1"/>
</dbReference>
<accession>A0A7N0RJJ4</accession>
<sequence length="814" mass="89638">MDRSNSKDLRDLAGSSSSSSGNALFDASQYEFFGQEIGEEVELGGLDEFNDPPRFGSSNEEYQLFEKDEGAALGSLSDMDDLASTFFKLNKVVTGPRNPGVIGDRGSGSFSRESSSASEWQQDGEFNSWLDQQHMLSTESEPEGKRWSSQPHLSSAHLAEMKPLYRTASYPQEQPHDYLFSSEPGLGLNSSYTSFPPPGGGSLQTPNHQLSRHLSIPSLNSGPQLPFSAPNLSPLSNSNFNLAPLPHAYSGNMAQFSPTGFPPKNRPHNRWISHAGILHGDNSNLLNNIVQQQSSLQNSLISSQLMPIQNQIQQQLRQQRLLHQAQPSLAHLQALQSQLFNTHLSSSHKPLLGMADIREPRHKSSQRSRHRSSQQGSEISSQKSESLWAQFRSKYMTGEEIESVLKMQHSSGHSNDPYVYDYYRQARLAKKSTGSRLKFCPAHLRELPSRGRNSSEHQNNSTADSFGKTTFSSLRKLRSLLEVDLPSTASGDSVEQCASDRSLEEEPMFAARIAIEDALGVLLDVEDIDRILQFNPPQDGGVQLRRKRQILLEGLATSIQFVDPLGRSGHSVTLTSKDDTVFLRLVSISKGRKFLSKYLKLIFHGSELARIVCMAVFRHLRCLFGGIPSDPEAAETTNALAKTVCLCINGMDLRALSACLAAVVCSSEQPPLRPIGSPAGDGASIILRSVLEKATSLLTDPIAAANCTMSHRALWQASFDEFFGLLTKYCLTKYETILQSIYTQNPPSIDVLSPEIARAVSREMPVELLRASLPHTDKQQRKNLLDFANRSMPETGMNPRGGSSGHVSSESVKG</sequence>
<feature type="compositionally biased region" description="Polar residues" evidence="1">
    <location>
        <begin position="456"/>
        <end position="467"/>
    </location>
</feature>
<feature type="compositionally biased region" description="Low complexity" evidence="1">
    <location>
        <begin position="805"/>
        <end position="814"/>
    </location>
</feature>
<feature type="compositionally biased region" description="Basic and acidic residues" evidence="1">
    <location>
        <begin position="1"/>
        <end position="11"/>
    </location>
</feature>
<proteinExistence type="predicted"/>
<dbReference type="Gramene" id="Kaladp0011s1144.1.v1.1">
    <property type="protein sequence ID" value="Kaladp0011s1144.1.v1.1"/>
    <property type="gene ID" value="Kaladp0011s1144.v1.1"/>
</dbReference>
<feature type="region of interest" description="Disordered" evidence="1">
    <location>
        <begin position="448"/>
        <end position="467"/>
    </location>
</feature>
<evidence type="ECO:0000256" key="1">
    <source>
        <dbReference type="SAM" id="MobiDB-lite"/>
    </source>
</evidence>
<dbReference type="PANTHER" id="PTHR21551">
    <property type="entry name" value="TOPOISOMERASE II-ASSOCIATED PROTEIN PAT1"/>
    <property type="match status" value="1"/>
</dbReference>
<feature type="compositionally biased region" description="Low complexity" evidence="1">
    <location>
        <begin position="107"/>
        <end position="119"/>
    </location>
</feature>
<keyword evidence="3" id="KW-1185">Reference proteome</keyword>
<dbReference type="GO" id="GO:0033962">
    <property type="term" value="P:P-body assembly"/>
    <property type="evidence" value="ECO:0007669"/>
    <property type="project" value="TreeGrafter"/>
</dbReference>
<dbReference type="GO" id="GO:0003723">
    <property type="term" value="F:RNA binding"/>
    <property type="evidence" value="ECO:0007669"/>
    <property type="project" value="TreeGrafter"/>
</dbReference>
<dbReference type="Proteomes" id="UP000594263">
    <property type="component" value="Unplaced"/>
</dbReference>
<feature type="region of interest" description="Disordered" evidence="1">
    <location>
        <begin position="1"/>
        <end position="23"/>
    </location>
</feature>
<dbReference type="GO" id="GO:0000932">
    <property type="term" value="C:P-body"/>
    <property type="evidence" value="ECO:0007669"/>
    <property type="project" value="TreeGrafter"/>
</dbReference>
<feature type="compositionally biased region" description="Basic residues" evidence="1">
    <location>
        <begin position="360"/>
        <end position="372"/>
    </location>
</feature>
<evidence type="ECO:0000313" key="3">
    <source>
        <dbReference type="Proteomes" id="UP000594263"/>
    </source>
</evidence>
<dbReference type="InterPro" id="IPR039900">
    <property type="entry name" value="Pat1-like"/>
</dbReference>
<feature type="region of interest" description="Disordered" evidence="1">
    <location>
        <begin position="189"/>
        <end position="208"/>
    </location>
</feature>
<name>A0A7N0RJJ4_KALFE</name>
<dbReference type="GO" id="GO:0000290">
    <property type="term" value="P:deadenylation-dependent decapping of nuclear-transcribed mRNA"/>
    <property type="evidence" value="ECO:0007669"/>
    <property type="project" value="InterPro"/>
</dbReference>
<protein>
    <recommendedName>
        <fullName evidence="4">Topoisomerase II-associated protein PAT1</fullName>
    </recommendedName>
</protein>
<feature type="region of interest" description="Disordered" evidence="1">
    <location>
        <begin position="359"/>
        <end position="385"/>
    </location>
</feature>
<evidence type="ECO:0008006" key="4">
    <source>
        <dbReference type="Google" id="ProtNLM"/>
    </source>
</evidence>
<organism evidence="2 3">
    <name type="scientific">Kalanchoe fedtschenkoi</name>
    <name type="common">Lavender scallops</name>
    <name type="synonym">South American air plant</name>
    <dbReference type="NCBI Taxonomy" id="63787"/>
    <lineage>
        <taxon>Eukaryota</taxon>
        <taxon>Viridiplantae</taxon>
        <taxon>Streptophyta</taxon>
        <taxon>Embryophyta</taxon>
        <taxon>Tracheophyta</taxon>
        <taxon>Spermatophyta</taxon>
        <taxon>Magnoliopsida</taxon>
        <taxon>eudicotyledons</taxon>
        <taxon>Gunneridae</taxon>
        <taxon>Pentapetalae</taxon>
        <taxon>Saxifragales</taxon>
        <taxon>Crassulaceae</taxon>
        <taxon>Kalanchoe</taxon>
    </lineage>
</organism>
<dbReference type="PANTHER" id="PTHR21551:SF24">
    <property type="entry name" value="PROTEIN PAT1 HOMOLOG 2"/>
    <property type="match status" value="1"/>
</dbReference>
<feature type="region of interest" description="Disordered" evidence="1">
    <location>
        <begin position="97"/>
        <end position="122"/>
    </location>
</feature>
<dbReference type="AlphaFoldDB" id="A0A7N0RJJ4"/>
<evidence type="ECO:0000313" key="2">
    <source>
        <dbReference type="EnsemblPlants" id="Kaladp0011s1144.1.v1.1"/>
    </source>
</evidence>
<feature type="region of interest" description="Disordered" evidence="1">
    <location>
        <begin position="790"/>
        <end position="814"/>
    </location>
</feature>
<dbReference type="OMA" id="ESNVPQF"/>
<reference evidence="2" key="1">
    <citation type="submission" date="2021-01" db="UniProtKB">
        <authorList>
            <consortium name="EnsemblPlants"/>
        </authorList>
    </citation>
    <scope>IDENTIFICATION</scope>
</reference>